<dbReference type="Proteomes" id="UP000261704">
    <property type="component" value="Chromosome"/>
</dbReference>
<gene>
    <name evidence="2" type="ORF">BAR1_09190</name>
</gene>
<name>A0A347UGW3_9RHOB</name>
<evidence type="ECO:0000313" key="3">
    <source>
        <dbReference type="Proteomes" id="UP000261704"/>
    </source>
</evidence>
<evidence type="ECO:0000256" key="1">
    <source>
        <dbReference type="SAM" id="Phobius"/>
    </source>
</evidence>
<sequence>MKPRFFKLGYFIWIIVPAGLWLTYQLIGLPHVIWSYSWVDQGQGSDPFARRYYTQCRFIGPYGQIERPANAGRCAWAHFFKEEPR</sequence>
<accession>A0A347UGW3</accession>
<proteinExistence type="predicted"/>
<keyword evidence="3" id="KW-1185">Reference proteome</keyword>
<keyword evidence="1" id="KW-1133">Transmembrane helix</keyword>
<keyword evidence="1" id="KW-0472">Membrane</keyword>
<dbReference type="KEGG" id="pamo:BAR1_09190"/>
<reference evidence="2 3" key="1">
    <citation type="submission" date="2018-09" db="EMBL/GenBank/DDBJ databases">
        <title>Profundibacter amoris BAR1 gen. nov., sp. nov., a new member of the Roseobacter clade isolated at Lokis Castle Vent Field on the Arctic Mid-Oceanic Ridge.</title>
        <authorList>
            <person name="Le Moine Bauer S."/>
            <person name="Sjoeberg A.G."/>
            <person name="L'Haridon S."/>
            <person name="Stokke R."/>
            <person name="Roalkvam I."/>
            <person name="Steen I.H."/>
            <person name="Dahle H."/>
        </authorList>
    </citation>
    <scope>NUCLEOTIDE SEQUENCE [LARGE SCALE GENOMIC DNA]</scope>
    <source>
        <strain evidence="2 3">BAR1</strain>
    </source>
</reference>
<dbReference type="OrthoDB" id="7873712at2"/>
<protein>
    <submittedName>
        <fullName evidence="2">Uncharacterized protein</fullName>
    </submittedName>
</protein>
<feature type="transmembrane region" description="Helical" evidence="1">
    <location>
        <begin position="7"/>
        <end position="27"/>
    </location>
</feature>
<evidence type="ECO:0000313" key="2">
    <source>
        <dbReference type="EMBL" id="AXX98091.1"/>
    </source>
</evidence>
<organism evidence="2 3">
    <name type="scientific">Profundibacter amoris</name>
    <dbReference type="NCBI Taxonomy" id="2171755"/>
    <lineage>
        <taxon>Bacteria</taxon>
        <taxon>Pseudomonadati</taxon>
        <taxon>Pseudomonadota</taxon>
        <taxon>Alphaproteobacteria</taxon>
        <taxon>Rhodobacterales</taxon>
        <taxon>Paracoccaceae</taxon>
        <taxon>Profundibacter</taxon>
    </lineage>
</organism>
<dbReference type="AlphaFoldDB" id="A0A347UGW3"/>
<dbReference type="RefSeq" id="WP_118942747.1">
    <property type="nucleotide sequence ID" value="NZ_CP032125.1"/>
</dbReference>
<dbReference type="EMBL" id="CP032125">
    <property type="protein sequence ID" value="AXX98091.1"/>
    <property type="molecule type" value="Genomic_DNA"/>
</dbReference>
<keyword evidence="1" id="KW-0812">Transmembrane</keyword>